<organism evidence="3 4">
    <name type="scientific">Aplysia californica</name>
    <name type="common">California sea hare</name>
    <dbReference type="NCBI Taxonomy" id="6500"/>
    <lineage>
        <taxon>Eukaryota</taxon>
        <taxon>Metazoa</taxon>
        <taxon>Spiralia</taxon>
        <taxon>Lophotrochozoa</taxon>
        <taxon>Mollusca</taxon>
        <taxon>Gastropoda</taxon>
        <taxon>Heterobranchia</taxon>
        <taxon>Euthyneura</taxon>
        <taxon>Tectipleura</taxon>
        <taxon>Aplysiida</taxon>
        <taxon>Aplysioidea</taxon>
        <taxon>Aplysiidae</taxon>
        <taxon>Aplysia</taxon>
    </lineage>
</organism>
<feature type="chain" id="PRO_5046804134" evidence="2">
    <location>
        <begin position="33"/>
        <end position="345"/>
    </location>
</feature>
<protein>
    <submittedName>
        <fullName evidence="4">Uncharacterized protein LOC106013709</fullName>
    </submittedName>
</protein>
<evidence type="ECO:0000313" key="4">
    <source>
        <dbReference type="RefSeq" id="XP_012945602.1"/>
    </source>
</evidence>
<feature type="non-terminal residue" evidence="4">
    <location>
        <position position="345"/>
    </location>
</feature>
<feature type="compositionally biased region" description="Low complexity" evidence="1">
    <location>
        <begin position="240"/>
        <end position="254"/>
    </location>
</feature>
<feature type="signal peptide" evidence="2">
    <location>
        <begin position="1"/>
        <end position="32"/>
    </location>
</feature>
<gene>
    <name evidence="4" type="primary">LOC106013709</name>
</gene>
<evidence type="ECO:0000256" key="2">
    <source>
        <dbReference type="SAM" id="SignalP"/>
    </source>
</evidence>
<keyword evidence="2" id="KW-0732">Signal</keyword>
<name>A0ABM1ADH4_APLCA</name>
<dbReference type="GeneID" id="106013709"/>
<keyword evidence="3" id="KW-1185">Reference proteome</keyword>
<reference evidence="4" key="1">
    <citation type="submission" date="2025-08" db="UniProtKB">
        <authorList>
            <consortium name="RefSeq"/>
        </authorList>
    </citation>
    <scope>IDENTIFICATION</scope>
</reference>
<proteinExistence type="predicted"/>
<dbReference type="RefSeq" id="XP_012945602.1">
    <property type="nucleotide sequence ID" value="XM_013090148.2"/>
</dbReference>
<dbReference type="Proteomes" id="UP000694888">
    <property type="component" value="Unplaced"/>
</dbReference>
<evidence type="ECO:0000313" key="3">
    <source>
        <dbReference type="Proteomes" id="UP000694888"/>
    </source>
</evidence>
<accession>A0ABM1ADH4</accession>
<feature type="region of interest" description="Disordered" evidence="1">
    <location>
        <begin position="223"/>
        <end position="254"/>
    </location>
</feature>
<sequence>MGRWGVTASRWSCMSAVCLILATSSYSQRATAMQLFDTNRMPKEAELVPIDITALTFASPRSRGLNGESRADESDDHMPSSLEVDFICRGKRQHFRLEQHSGPSSPLTPKSDPGEIPLLTRTSSTGPVHVDHIPRIFSRHCRTYQDKDSQAVFLVIRDFEFSSFKLFGSFLMSDGQFFIEPFNSSNSKDSKRLHLATSTPNLDFSSDSGSVLLRTEGQHLKKLKKRQTFAPRRDSRRQEQQTGSGNGNRNGSRQRGFVRAQREAMFNYEVEVIIACDFLCYQRFQTLYDITDSLKTKNVIALYFSFVREVLKISYASVHKLYPEMNMDIDVSVPALFIADSPDIK</sequence>
<evidence type="ECO:0000256" key="1">
    <source>
        <dbReference type="SAM" id="MobiDB-lite"/>
    </source>
</evidence>